<dbReference type="Proteomes" id="UP001213504">
    <property type="component" value="Chromosome"/>
</dbReference>
<dbReference type="AlphaFoldDB" id="A0AAX3TAE5"/>
<evidence type="ECO:0000256" key="2">
    <source>
        <dbReference type="SAM" id="SignalP"/>
    </source>
</evidence>
<feature type="compositionally biased region" description="Polar residues" evidence="1">
    <location>
        <begin position="216"/>
        <end position="242"/>
    </location>
</feature>
<proteinExistence type="predicted"/>
<feature type="signal peptide" evidence="2">
    <location>
        <begin position="1"/>
        <end position="17"/>
    </location>
</feature>
<dbReference type="PROSITE" id="PS51257">
    <property type="entry name" value="PROKAR_LIPOPROTEIN"/>
    <property type="match status" value="1"/>
</dbReference>
<sequence length="242" mass="25194">MRAAVLMCAAVASLVTACGSDAPHQSTPTTSTPVPTARPVDSTLCTEKPPQGNVDRSGQNFEFRHGNIRIAVADTPADSRRGPAVGATPADEPNCYEFDRWGPARPDVPPDSLLFVFKDAGTGGAQIEFLISELTGGLLPPVGATRPTVGPLTRPINAQIGVSINGDYHHSSACQLSVSGMSGSLAAGSFTCPTATRVEANPLAPDDDVRYDLDESSATKQPESEGNSTDSVSLSGWFQLTP</sequence>
<name>A0AAX3TAE5_9ACTN</name>
<accession>A0AAX3TAE5</accession>
<evidence type="ECO:0000313" key="4">
    <source>
        <dbReference type="Proteomes" id="UP001213504"/>
    </source>
</evidence>
<keyword evidence="2" id="KW-0732">Signal</keyword>
<dbReference type="RefSeq" id="WP_242696990.1">
    <property type="nucleotide sequence ID" value="NZ_CP095552.1"/>
</dbReference>
<protein>
    <submittedName>
        <fullName evidence="3">Uncharacterized protein</fullName>
    </submittedName>
</protein>
<gene>
    <name evidence="3" type="ORF">P9A14_06890</name>
</gene>
<feature type="region of interest" description="Disordered" evidence="1">
    <location>
        <begin position="201"/>
        <end position="242"/>
    </location>
</feature>
<feature type="region of interest" description="Disordered" evidence="1">
    <location>
        <begin position="20"/>
        <end position="57"/>
    </location>
</feature>
<dbReference type="EMBL" id="CP121270">
    <property type="protein sequence ID" value="WFP26218.1"/>
    <property type="molecule type" value="Genomic_DNA"/>
</dbReference>
<organism evidence="3 4">
    <name type="scientific">Gordonia hongkongensis</name>
    <dbReference type="NCBI Taxonomy" id="1701090"/>
    <lineage>
        <taxon>Bacteria</taxon>
        <taxon>Bacillati</taxon>
        <taxon>Actinomycetota</taxon>
        <taxon>Actinomycetes</taxon>
        <taxon>Mycobacteriales</taxon>
        <taxon>Gordoniaceae</taxon>
        <taxon>Gordonia</taxon>
    </lineage>
</organism>
<feature type="compositionally biased region" description="Low complexity" evidence="1">
    <location>
        <begin position="22"/>
        <end position="40"/>
    </location>
</feature>
<evidence type="ECO:0000313" key="3">
    <source>
        <dbReference type="EMBL" id="WFP26218.1"/>
    </source>
</evidence>
<evidence type="ECO:0000256" key="1">
    <source>
        <dbReference type="SAM" id="MobiDB-lite"/>
    </source>
</evidence>
<feature type="chain" id="PRO_5043668401" evidence="2">
    <location>
        <begin position="18"/>
        <end position="242"/>
    </location>
</feature>
<reference evidence="3" key="1">
    <citation type="submission" date="2023-04" db="EMBL/GenBank/DDBJ databases">
        <title>Complete genome sequence of a phthalic acid esters degrading bacterial strain.</title>
        <authorList>
            <person name="Weng L."/>
            <person name="Jia Y."/>
            <person name="Ren L."/>
        </authorList>
    </citation>
    <scope>NUCLEOTIDE SEQUENCE</scope>
    <source>
        <strain evidence="3">RL-LY01</strain>
    </source>
</reference>